<comment type="caution">
    <text evidence="1">The sequence shown here is derived from an EMBL/GenBank/DDBJ whole genome shotgun (WGS) entry which is preliminary data.</text>
</comment>
<reference evidence="1 2" key="1">
    <citation type="submission" date="2021-06" db="EMBL/GenBank/DDBJ databases">
        <title>Caerostris extrusa draft genome.</title>
        <authorList>
            <person name="Kono N."/>
            <person name="Arakawa K."/>
        </authorList>
    </citation>
    <scope>NUCLEOTIDE SEQUENCE [LARGE SCALE GENOMIC DNA]</scope>
</reference>
<gene>
    <name evidence="1" type="ORF">CEXT_805641</name>
</gene>
<proteinExistence type="predicted"/>
<keyword evidence="2" id="KW-1185">Reference proteome</keyword>
<evidence type="ECO:0000313" key="2">
    <source>
        <dbReference type="Proteomes" id="UP001054945"/>
    </source>
</evidence>
<dbReference type="Proteomes" id="UP001054945">
    <property type="component" value="Unassembled WGS sequence"/>
</dbReference>
<dbReference type="AlphaFoldDB" id="A0AAV4WGS9"/>
<sequence length="128" mass="14193">MRIDLQSTQSAIQEGIYPVSLHSLIPLLIGGKITECGKGNTCFEVAGCGVNIPGMNGILCGSFPGFFHPIYTGDGRCRGNFFLVVNNGNHFPDAKDYRSPLTLRVRCSHLFFANWWKDSGVCLRKFMF</sequence>
<organism evidence="1 2">
    <name type="scientific">Caerostris extrusa</name>
    <name type="common">Bark spider</name>
    <name type="synonym">Caerostris bankana</name>
    <dbReference type="NCBI Taxonomy" id="172846"/>
    <lineage>
        <taxon>Eukaryota</taxon>
        <taxon>Metazoa</taxon>
        <taxon>Ecdysozoa</taxon>
        <taxon>Arthropoda</taxon>
        <taxon>Chelicerata</taxon>
        <taxon>Arachnida</taxon>
        <taxon>Araneae</taxon>
        <taxon>Araneomorphae</taxon>
        <taxon>Entelegynae</taxon>
        <taxon>Araneoidea</taxon>
        <taxon>Araneidae</taxon>
        <taxon>Caerostris</taxon>
    </lineage>
</organism>
<name>A0AAV4WGS9_CAEEX</name>
<evidence type="ECO:0000313" key="1">
    <source>
        <dbReference type="EMBL" id="GIY80535.1"/>
    </source>
</evidence>
<protein>
    <submittedName>
        <fullName evidence="1">Uncharacterized protein</fullName>
    </submittedName>
</protein>
<dbReference type="EMBL" id="BPLR01016016">
    <property type="protein sequence ID" value="GIY80535.1"/>
    <property type="molecule type" value="Genomic_DNA"/>
</dbReference>
<accession>A0AAV4WGS9</accession>